<organism evidence="9 10">
    <name type="scientific">Roseococcus suduntuyensis</name>
    <dbReference type="NCBI Taxonomy" id="455361"/>
    <lineage>
        <taxon>Bacteria</taxon>
        <taxon>Pseudomonadati</taxon>
        <taxon>Pseudomonadota</taxon>
        <taxon>Alphaproteobacteria</taxon>
        <taxon>Acetobacterales</taxon>
        <taxon>Roseomonadaceae</taxon>
        <taxon>Roseococcus</taxon>
    </lineage>
</organism>
<evidence type="ECO:0000256" key="1">
    <source>
        <dbReference type="ARBA" id="ARBA00004365"/>
    </source>
</evidence>
<reference evidence="9 10" key="1">
    <citation type="submission" date="2020-08" db="EMBL/GenBank/DDBJ databases">
        <title>Genomic Encyclopedia of Type Strains, Phase IV (KMG-IV): sequencing the most valuable type-strain genomes for metagenomic binning, comparative biology and taxonomic classification.</title>
        <authorList>
            <person name="Goeker M."/>
        </authorList>
    </citation>
    <scope>NUCLEOTIDE SEQUENCE [LARGE SCALE GENOMIC DNA]</scope>
    <source>
        <strain evidence="9 10">DSM 19979</strain>
    </source>
</reference>
<keyword evidence="9" id="KW-0966">Cell projection</keyword>
<comment type="subcellular location">
    <subcellularLocation>
        <location evidence="1">Bacterial flagellum</location>
    </subcellularLocation>
    <subcellularLocation>
        <location evidence="2">Secreted</location>
    </subcellularLocation>
</comment>
<dbReference type="InterPro" id="IPR010930">
    <property type="entry name" value="Flg_bb/hook_C_dom"/>
</dbReference>
<proteinExistence type="inferred from homology"/>
<keyword evidence="6" id="KW-0975">Bacterial flagellum</keyword>
<evidence type="ECO:0000313" key="10">
    <source>
        <dbReference type="Proteomes" id="UP000553193"/>
    </source>
</evidence>
<sequence>MSLDLAFGAARSGLLTTQRSLAQVAQNLANASTEGYTRKAGDTISVSHANSPMGVRMGAAQRSVDAALVAERHARAGEAAGAAVRERLLSGIEAAHGQPGDGQSIGDRLGALRASVIGLRASPGEPGLQREFLQAAHDLALSFNDIAGAIGEARQQAQDGIQEEVARINAGLREVAQLTTAIQRDRVLGIATGDLEDKRDLALGRLSESLPLRTLPQSDGGLILVTRGGLGLPLDPDKDAFSTAPAALGPEAFFGAGGTLPGVMLGGVDVTRQLGGGRLGEYVALRDTTLPRYQAELDLAAGHLASRMEGQGLRLFTTPSGTVPDITLPYSDPAAGLMGFANSIRVNPAVAADPTLLRDGTHAVADTPGGPTAFTPNPATGPAGFTLMLDRVLNHALGDTVRTGTAWAALPSGGLGPDGSLASPFLPPRTLEDYAAVVTGAHTADRAAATASRERAEGLRRGLDARFQRESGVDSDAEMAAMVQLQNAYAANARVMSTAQQMWDTLLNMVR</sequence>
<keyword evidence="5" id="KW-0964">Secreted</keyword>
<dbReference type="Pfam" id="PF22638">
    <property type="entry name" value="FlgK_D1"/>
    <property type="match status" value="1"/>
</dbReference>
<feature type="domain" description="Flagellar basal-body/hook protein C-terminal" evidence="7">
    <location>
        <begin position="469"/>
        <end position="509"/>
    </location>
</feature>
<evidence type="ECO:0000256" key="5">
    <source>
        <dbReference type="ARBA" id="ARBA00022525"/>
    </source>
</evidence>
<comment type="similarity">
    <text evidence="3">Belongs to the flagella basal body rod proteins family.</text>
</comment>
<dbReference type="EMBL" id="JACIDJ010000001">
    <property type="protein sequence ID" value="MBB3896804.1"/>
    <property type="molecule type" value="Genomic_DNA"/>
</dbReference>
<dbReference type="GO" id="GO:0005198">
    <property type="term" value="F:structural molecule activity"/>
    <property type="evidence" value="ECO:0007669"/>
    <property type="project" value="InterPro"/>
</dbReference>
<evidence type="ECO:0000256" key="6">
    <source>
        <dbReference type="ARBA" id="ARBA00023143"/>
    </source>
</evidence>
<evidence type="ECO:0000256" key="3">
    <source>
        <dbReference type="ARBA" id="ARBA00009677"/>
    </source>
</evidence>
<dbReference type="Pfam" id="PF06429">
    <property type="entry name" value="Flg_bbr_C"/>
    <property type="match status" value="1"/>
</dbReference>
<dbReference type="GO" id="GO:0044780">
    <property type="term" value="P:bacterial-type flagellum assembly"/>
    <property type="evidence" value="ECO:0007669"/>
    <property type="project" value="InterPro"/>
</dbReference>
<name>A0A840A906_9PROT</name>
<keyword evidence="10" id="KW-1185">Reference proteome</keyword>
<dbReference type="InterPro" id="IPR002371">
    <property type="entry name" value="FlgK"/>
</dbReference>
<evidence type="ECO:0000313" key="9">
    <source>
        <dbReference type="EMBL" id="MBB3896804.1"/>
    </source>
</evidence>
<comment type="caution">
    <text evidence="9">The sequence shown here is derived from an EMBL/GenBank/DDBJ whole genome shotgun (WGS) entry which is preliminary data.</text>
</comment>
<dbReference type="PANTHER" id="PTHR30033">
    <property type="entry name" value="FLAGELLAR HOOK-ASSOCIATED PROTEIN 1"/>
    <property type="match status" value="1"/>
</dbReference>
<keyword evidence="9" id="KW-0969">Cilium</keyword>
<evidence type="ECO:0000259" key="7">
    <source>
        <dbReference type="Pfam" id="PF06429"/>
    </source>
</evidence>
<evidence type="ECO:0000259" key="8">
    <source>
        <dbReference type="Pfam" id="PF22638"/>
    </source>
</evidence>
<dbReference type="RefSeq" id="WP_184381761.1">
    <property type="nucleotide sequence ID" value="NZ_JACIDJ010000001.1"/>
</dbReference>
<protein>
    <recommendedName>
        <fullName evidence="4">Flagellar hook-associated protein 1</fullName>
    </recommendedName>
</protein>
<evidence type="ECO:0000256" key="4">
    <source>
        <dbReference type="ARBA" id="ARBA00016244"/>
    </source>
</evidence>
<feature type="domain" description="Flagellar hook-associated protein FlgK helical" evidence="8">
    <location>
        <begin position="101"/>
        <end position="310"/>
    </location>
</feature>
<dbReference type="PANTHER" id="PTHR30033:SF2">
    <property type="entry name" value="FLAGELLAR HOOK PROTEIN"/>
    <property type="match status" value="1"/>
</dbReference>
<dbReference type="Proteomes" id="UP000553193">
    <property type="component" value="Unassembled WGS sequence"/>
</dbReference>
<gene>
    <name evidence="9" type="ORF">GGQ83_000230</name>
</gene>
<accession>A0A840A906</accession>
<dbReference type="AlphaFoldDB" id="A0A840A906"/>
<keyword evidence="9" id="KW-0282">Flagellum</keyword>
<dbReference type="InterPro" id="IPR053927">
    <property type="entry name" value="FlgK_helical"/>
</dbReference>
<dbReference type="SUPFAM" id="SSF64518">
    <property type="entry name" value="Phase 1 flagellin"/>
    <property type="match status" value="1"/>
</dbReference>
<dbReference type="GO" id="GO:0009424">
    <property type="term" value="C:bacterial-type flagellum hook"/>
    <property type="evidence" value="ECO:0007669"/>
    <property type="project" value="InterPro"/>
</dbReference>
<dbReference type="GO" id="GO:0005576">
    <property type="term" value="C:extracellular region"/>
    <property type="evidence" value="ECO:0007669"/>
    <property type="project" value="UniProtKB-SubCell"/>
</dbReference>
<evidence type="ECO:0000256" key="2">
    <source>
        <dbReference type="ARBA" id="ARBA00004613"/>
    </source>
</evidence>